<feature type="transmembrane region" description="Helical" evidence="8">
    <location>
        <begin position="394"/>
        <end position="417"/>
    </location>
</feature>
<keyword evidence="4 8" id="KW-1133">Transmembrane helix</keyword>
<dbReference type="InterPro" id="IPR052192">
    <property type="entry name" value="Insect_Ionotropic_Sensory_Rcpt"/>
</dbReference>
<evidence type="ECO:0000256" key="5">
    <source>
        <dbReference type="ARBA" id="ARBA00023136"/>
    </source>
</evidence>
<dbReference type="Proteomes" id="UP000606786">
    <property type="component" value="Unassembled WGS sequence"/>
</dbReference>
<evidence type="ECO:0000256" key="1">
    <source>
        <dbReference type="ARBA" id="ARBA00004651"/>
    </source>
</evidence>
<evidence type="ECO:0000256" key="4">
    <source>
        <dbReference type="ARBA" id="ARBA00022989"/>
    </source>
</evidence>
<organism evidence="9 10">
    <name type="scientific">Ceratitis capitata</name>
    <name type="common">Mediterranean fruit fly</name>
    <name type="synonym">Tephritis capitata</name>
    <dbReference type="NCBI Taxonomy" id="7213"/>
    <lineage>
        <taxon>Eukaryota</taxon>
        <taxon>Metazoa</taxon>
        <taxon>Ecdysozoa</taxon>
        <taxon>Arthropoda</taxon>
        <taxon>Hexapoda</taxon>
        <taxon>Insecta</taxon>
        <taxon>Pterygota</taxon>
        <taxon>Neoptera</taxon>
        <taxon>Endopterygota</taxon>
        <taxon>Diptera</taxon>
        <taxon>Brachycera</taxon>
        <taxon>Muscomorpha</taxon>
        <taxon>Tephritoidea</taxon>
        <taxon>Tephritidae</taxon>
        <taxon>Ceratitis</taxon>
        <taxon>Ceratitis</taxon>
    </lineage>
</organism>
<evidence type="ECO:0000313" key="10">
    <source>
        <dbReference type="Proteomes" id="UP000606786"/>
    </source>
</evidence>
<name>A0A811TXQ1_CERCA</name>
<keyword evidence="10" id="KW-1185">Reference proteome</keyword>
<dbReference type="PANTHER" id="PTHR42643">
    <property type="entry name" value="IONOTROPIC RECEPTOR 20A-RELATED"/>
    <property type="match status" value="1"/>
</dbReference>
<gene>
    <name evidence="9" type="ORF">CCAP1982_LOCUS481</name>
</gene>
<sequence>MKYKRILEYTLAILQLAHRANGQDIQLNWTDYNLLNFLQDIRRLHHYDQLVFAHNRNATFGAAFGELSGNALDEGGVDFESFQANRTGNVDYETEFVRYMMTELPTAVVLYDELSSFELKRHFSAALLIVVYLEEELMAQSALFKATTASCETAFLRELFQFSWHSKMINVAALCNDYQDTQQFYSYTHLPDFALEYKHLSAELLYRGPIFPYRLSNWQGYKLPYIIGGGDPRVIVYEYDRRRVVGGFAGHFLVTFAHKYNFTLYEPLPIKSYTKFPPSQDLIKAVRNNTVEISVALTFPNIPLDGFSYPYEQVNWCVWTPVEADIPNYDFFWIVFEGMTFLLVLGAIIVISLVLSCALWQHNSKPDLLRFVIHDACLRGVIGQSFRELSRAPFVIRFIYMQIYVLGILLTTSYNAYFAAYWTSAPKVAPLRTFDDILQSNKKIYMFAPEYNELIGRAADLRKYIPMFYIESDYHKYLATRDAYDTKYLYMIPTTKWRIYREQQKVFTTPIFRLRADLCFYYNIPLGFPIHSNSVLAKILQDMVLETAQSGLTDYWMRIGFWS</sequence>
<evidence type="ECO:0000256" key="7">
    <source>
        <dbReference type="ARBA" id="ARBA00023180"/>
    </source>
</evidence>
<proteinExistence type="predicted"/>
<keyword evidence="6" id="KW-0675">Receptor</keyword>
<dbReference type="AlphaFoldDB" id="A0A811TXQ1"/>
<dbReference type="OrthoDB" id="7959891at2759"/>
<feature type="transmembrane region" description="Helical" evidence="8">
    <location>
        <begin position="331"/>
        <end position="360"/>
    </location>
</feature>
<dbReference type="GO" id="GO:0005886">
    <property type="term" value="C:plasma membrane"/>
    <property type="evidence" value="ECO:0007669"/>
    <property type="project" value="UniProtKB-SubCell"/>
</dbReference>
<reference evidence="9" key="1">
    <citation type="submission" date="2020-11" db="EMBL/GenBank/DDBJ databases">
        <authorList>
            <person name="Whitehead M."/>
        </authorList>
    </citation>
    <scope>NUCLEOTIDE SEQUENCE</scope>
    <source>
        <strain evidence="9">EGII</strain>
    </source>
</reference>
<keyword evidence="3 8" id="KW-0812">Transmembrane</keyword>
<keyword evidence="2" id="KW-1003">Cell membrane</keyword>
<evidence type="ECO:0000256" key="2">
    <source>
        <dbReference type="ARBA" id="ARBA00022475"/>
    </source>
</evidence>
<accession>A0A811TXQ1</accession>
<comment type="caution">
    <text evidence="9">The sequence shown here is derived from an EMBL/GenBank/DDBJ whole genome shotgun (WGS) entry which is preliminary data.</text>
</comment>
<evidence type="ECO:0000313" key="9">
    <source>
        <dbReference type="EMBL" id="CAD6991562.1"/>
    </source>
</evidence>
<comment type="subcellular location">
    <subcellularLocation>
        <location evidence="1">Cell membrane</location>
        <topology evidence="1">Multi-pass membrane protein</topology>
    </subcellularLocation>
</comment>
<protein>
    <submittedName>
        <fullName evidence="9">(Mediterranean fruit fly) hypothetical protein</fullName>
    </submittedName>
</protein>
<dbReference type="EMBL" id="CAJHJT010000001">
    <property type="protein sequence ID" value="CAD6991562.1"/>
    <property type="molecule type" value="Genomic_DNA"/>
</dbReference>
<evidence type="ECO:0000256" key="6">
    <source>
        <dbReference type="ARBA" id="ARBA00023170"/>
    </source>
</evidence>
<dbReference type="PANTHER" id="PTHR42643:SF41">
    <property type="entry name" value="IONOTROPIC RECEPTOR 20A-RELATED"/>
    <property type="match status" value="1"/>
</dbReference>
<evidence type="ECO:0000256" key="8">
    <source>
        <dbReference type="SAM" id="Phobius"/>
    </source>
</evidence>
<keyword evidence="5 8" id="KW-0472">Membrane</keyword>
<keyword evidence="7" id="KW-0325">Glycoprotein</keyword>
<evidence type="ECO:0000256" key="3">
    <source>
        <dbReference type="ARBA" id="ARBA00022692"/>
    </source>
</evidence>